<dbReference type="CDD" id="cd07037">
    <property type="entry name" value="TPP_PYR_MenD"/>
    <property type="match status" value="1"/>
</dbReference>
<comment type="pathway">
    <text evidence="7">Quinol/quinone metabolism; 1,4-dihydroxy-2-naphthoate biosynthesis; 1,4-dihydroxy-2-naphthoate from chorismate: step 2/7.</text>
</comment>
<dbReference type="InterPro" id="IPR012001">
    <property type="entry name" value="Thiamin_PyroP_enz_TPP-bd_dom"/>
</dbReference>
<evidence type="ECO:0000259" key="8">
    <source>
        <dbReference type="Pfam" id="PF02775"/>
    </source>
</evidence>
<dbReference type="GO" id="GO:0000287">
    <property type="term" value="F:magnesium ion binding"/>
    <property type="evidence" value="ECO:0007669"/>
    <property type="project" value="UniProtKB-UniRule"/>
</dbReference>
<comment type="subunit">
    <text evidence="7">Homodimer.</text>
</comment>
<feature type="domain" description="Thiamine pyrophosphate enzyme TPP-binding" evidence="8">
    <location>
        <begin position="426"/>
        <end position="546"/>
    </location>
</feature>
<evidence type="ECO:0000256" key="1">
    <source>
        <dbReference type="ARBA" id="ARBA00022428"/>
    </source>
</evidence>
<accession>A0A2N6CZM7</accession>
<dbReference type="GO" id="GO:0030145">
    <property type="term" value="F:manganese ion binding"/>
    <property type="evidence" value="ECO:0007669"/>
    <property type="project" value="UniProtKB-UniRule"/>
</dbReference>
<keyword evidence="2 7" id="KW-0808">Transferase</keyword>
<evidence type="ECO:0000256" key="3">
    <source>
        <dbReference type="ARBA" id="ARBA00022723"/>
    </source>
</evidence>
<dbReference type="EC" id="2.2.1.9" evidence="7"/>
<dbReference type="NCBIfam" id="TIGR00173">
    <property type="entry name" value="menD"/>
    <property type="match status" value="1"/>
</dbReference>
<dbReference type="Pfam" id="PF02775">
    <property type="entry name" value="TPP_enzyme_C"/>
    <property type="match status" value="1"/>
</dbReference>
<dbReference type="EMBL" id="PKUN01000003">
    <property type="protein sequence ID" value="PLX62845.1"/>
    <property type="molecule type" value="Genomic_DNA"/>
</dbReference>
<dbReference type="InterPro" id="IPR029061">
    <property type="entry name" value="THDP-binding"/>
</dbReference>
<dbReference type="InterPro" id="IPR011766">
    <property type="entry name" value="TPP_enzyme_TPP-bd"/>
</dbReference>
<evidence type="ECO:0000313" key="10">
    <source>
        <dbReference type="EMBL" id="PLX62845.1"/>
    </source>
</evidence>
<dbReference type="HAMAP" id="MF_01659">
    <property type="entry name" value="MenD"/>
    <property type="match status" value="1"/>
</dbReference>
<comment type="caution">
    <text evidence="10">The sequence shown here is derived from an EMBL/GenBank/DDBJ whole genome shotgun (WGS) entry which is preliminary data.</text>
</comment>
<keyword evidence="5 7" id="KW-0786">Thiamine pyrophosphate</keyword>
<evidence type="ECO:0000313" key="11">
    <source>
        <dbReference type="Proteomes" id="UP000235015"/>
    </source>
</evidence>
<dbReference type="GO" id="GO:0070204">
    <property type="term" value="F:2-succinyl-5-enolpyruvyl-6-hydroxy-3-cyclohexene-1-carboxylic-acid synthase activity"/>
    <property type="evidence" value="ECO:0007669"/>
    <property type="project" value="UniProtKB-UniRule"/>
</dbReference>
<proteinExistence type="inferred from homology"/>
<keyword evidence="1 7" id="KW-0474">Menaquinone biosynthesis</keyword>
<dbReference type="SUPFAM" id="SSF52467">
    <property type="entry name" value="DHS-like NAD/FAD-binding domain"/>
    <property type="match status" value="1"/>
</dbReference>
<dbReference type="RefSeq" id="WP_273438034.1">
    <property type="nucleotide sequence ID" value="NZ_PKUN01000003.1"/>
</dbReference>
<dbReference type="Gene3D" id="3.40.50.970">
    <property type="match status" value="2"/>
</dbReference>
<dbReference type="PIRSF" id="PIRSF004983">
    <property type="entry name" value="MenD"/>
    <property type="match status" value="1"/>
</dbReference>
<evidence type="ECO:0000256" key="2">
    <source>
        <dbReference type="ARBA" id="ARBA00022679"/>
    </source>
</evidence>
<dbReference type="Pfam" id="PF02776">
    <property type="entry name" value="TPP_enzyme_N"/>
    <property type="match status" value="1"/>
</dbReference>
<sequence length="577" mass="62171">MPDQPQGVSNLLWAVALIDGLAGAGVTRAVISPCSRSTPLVLACDAHPAIEISIQVDERCAAFLALGQARASGRPVILIATSGSAPAHWYPAVIEASHSNIPLILLSADRPPELHGWGANQTTDQQRLFGSHLRAFHDPGPAIADSAARRRMHRLGNSAAKQALQPHPGPLQINLPLREPLVPESRVDLPQPANASALPISRPAPDPEQLNTTLALISGQPGIIVCGATDHDESFAAAVTRLAQQLHCPILTDPLSNLRFGAHDRQTVICRYDAYLDASSVELKPGWILRFGALPVSKPLLQFMERTVAPVILCDPYRQWPVAPPNTALTLAADPALLCDAIHTRAPAPGPAGWLERFQRLEQVSHRIMSAETRDDRPFEGCLIQDLLATLPEGSLLFSGNSMPIRQLDSWSGSSAKRLRIHANRGVSGIDGNLSTFIGMSCGDYPAAVALLGDLAFYHDMNGLLAAAGRNLVIVLLNNNGGGIFGYLPQSALESYEPYWNTATNLDFQHSAALYDLGYQRVTRQSGFRPALEQALQAGGPQLIEVMIERTFSIERHRHYRSAVAEALAGEADDSKT</sequence>
<keyword evidence="4 7" id="KW-0460">Magnesium</keyword>
<keyword evidence="3 7" id="KW-0479">Metal-binding</keyword>
<gene>
    <name evidence="7" type="primary">menD</name>
    <name evidence="10" type="ORF">C0630_04550</name>
</gene>
<name>A0A2N6CZM7_9GAMM</name>
<dbReference type="GO" id="GO:0009234">
    <property type="term" value="P:menaquinone biosynthetic process"/>
    <property type="evidence" value="ECO:0007669"/>
    <property type="project" value="UniProtKB-UniRule"/>
</dbReference>
<dbReference type="InterPro" id="IPR004433">
    <property type="entry name" value="MenaQ_synth_MenD"/>
</dbReference>
<evidence type="ECO:0000256" key="4">
    <source>
        <dbReference type="ARBA" id="ARBA00022842"/>
    </source>
</evidence>
<comment type="catalytic activity">
    <reaction evidence="7">
        <text>isochorismate + 2-oxoglutarate + H(+) = 5-enolpyruvoyl-6-hydroxy-2-succinyl-cyclohex-3-ene-1-carboxylate + CO2</text>
        <dbReference type="Rhea" id="RHEA:25593"/>
        <dbReference type="ChEBI" id="CHEBI:15378"/>
        <dbReference type="ChEBI" id="CHEBI:16526"/>
        <dbReference type="ChEBI" id="CHEBI:16810"/>
        <dbReference type="ChEBI" id="CHEBI:29780"/>
        <dbReference type="ChEBI" id="CHEBI:58818"/>
        <dbReference type="EC" id="2.2.1.9"/>
    </reaction>
</comment>
<evidence type="ECO:0000259" key="9">
    <source>
        <dbReference type="Pfam" id="PF02776"/>
    </source>
</evidence>
<dbReference type="PANTHER" id="PTHR42916:SF1">
    <property type="entry name" value="PROTEIN PHYLLO, CHLOROPLASTIC"/>
    <property type="match status" value="1"/>
</dbReference>
<dbReference type="Gene3D" id="3.40.50.1220">
    <property type="entry name" value="TPP-binding domain"/>
    <property type="match status" value="1"/>
</dbReference>
<dbReference type="AlphaFoldDB" id="A0A2N6CZM7"/>
<comment type="cofactor">
    <cofactor evidence="7">
        <name>thiamine diphosphate</name>
        <dbReference type="ChEBI" id="CHEBI:58937"/>
    </cofactor>
    <text evidence="7">Binds 1 thiamine pyrophosphate per subunit.</text>
</comment>
<evidence type="ECO:0000256" key="5">
    <source>
        <dbReference type="ARBA" id="ARBA00023052"/>
    </source>
</evidence>
<dbReference type="UniPathway" id="UPA00079"/>
<comment type="similarity">
    <text evidence="7">Belongs to the TPP enzyme family. MenD subfamily.</text>
</comment>
<comment type="pathway">
    <text evidence="7">Quinol/quinone metabolism; menaquinone biosynthesis.</text>
</comment>
<evidence type="ECO:0000256" key="6">
    <source>
        <dbReference type="ARBA" id="ARBA00023211"/>
    </source>
</evidence>
<evidence type="ECO:0000256" key="7">
    <source>
        <dbReference type="HAMAP-Rule" id="MF_01659"/>
    </source>
</evidence>
<keyword evidence="6 7" id="KW-0464">Manganese</keyword>
<dbReference type="SUPFAM" id="SSF52518">
    <property type="entry name" value="Thiamin diphosphate-binding fold (THDP-binding)"/>
    <property type="match status" value="2"/>
</dbReference>
<comment type="function">
    <text evidence="7">Catalyzes the thiamine diphosphate-dependent decarboxylation of 2-oxoglutarate and the subsequent addition of the resulting succinic semialdehyde-thiamine pyrophosphate anion to isochorismate to yield 2-succinyl-5-enolpyruvyl-6-hydroxy-3-cyclohexene-1-carboxylate (SEPHCHC).</text>
</comment>
<dbReference type="CDD" id="cd02009">
    <property type="entry name" value="TPP_SHCHC_synthase"/>
    <property type="match status" value="1"/>
</dbReference>
<dbReference type="PANTHER" id="PTHR42916">
    <property type="entry name" value="2-SUCCINYL-5-ENOLPYRUVYL-6-HYDROXY-3-CYCLOHEXENE-1-CARBOXYLATE SYNTHASE"/>
    <property type="match status" value="1"/>
</dbReference>
<organism evidence="10 11">
    <name type="scientific">Sedimenticola selenatireducens</name>
    <dbReference type="NCBI Taxonomy" id="191960"/>
    <lineage>
        <taxon>Bacteria</taxon>
        <taxon>Pseudomonadati</taxon>
        <taxon>Pseudomonadota</taxon>
        <taxon>Gammaproteobacteria</taxon>
        <taxon>Chromatiales</taxon>
        <taxon>Sedimenticolaceae</taxon>
        <taxon>Sedimenticola</taxon>
    </lineage>
</organism>
<dbReference type="InterPro" id="IPR029035">
    <property type="entry name" value="DHS-like_NAD/FAD-binding_dom"/>
</dbReference>
<protein>
    <recommendedName>
        <fullName evidence="7">2-succinyl-5-enolpyruvyl-6-hydroxy-3-cyclohexene-1-carboxylate synthase</fullName>
        <shortName evidence="7">SEPHCHC synthase</shortName>
        <ecNumber evidence="7">2.2.1.9</ecNumber>
    </recommendedName>
    <alternativeName>
        <fullName evidence="7">Menaquinone biosynthesis protein MenD</fullName>
    </alternativeName>
</protein>
<comment type="cofactor">
    <cofactor evidence="7">
        <name>Mg(2+)</name>
        <dbReference type="ChEBI" id="CHEBI:18420"/>
    </cofactor>
    <cofactor evidence="7">
        <name>Mn(2+)</name>
        <dbReference type="ChEBI" id="CHEBI:29035"/>
    </cofactor>
</comment>
<dbReference type="Proteomes" id="UP000235015">
    <property type="component" value="Unassembled WGS sequence"/>
</dbReference>
<reference evidence="10 11" key="1">
    <citation type="submission" date="2017-11" db="EMBL/GenBank/DDBJ databases">
        <title>Genome-resolved metagenomics identifies genetic mobility, metabolic interactions, and unexpected diversity in perchlorate-reducing communities.</title>
        <authorList>
            <person name="Barnum T.P."/>
            <person name="Figueroa I.A."/>
            <person name="Carlstrom C.I."/>
            <person name="Lucas L.N."/>
            <person name="Engelbrektson A.L."/>
            <person name="Coates J.D."/>
        </authorList>
    </citation>
    <scope>NUCLEOTIDE SEQUENCE [LARGE SCALE GENOMIC DNA]</scope>
    <source>
        <strain evidence="10">BM301</strain>
    </source>
</reference>
<dbReference type="STRING" id="1111735.GCA_000428045_04027"/>
<dbReference type="GO" id="GO:0030976">
    <property type="term" value="F:thiamine pyrophosphate binding"/>
    <property type="evidence" value="ECO:0007669"/>
    <property type="project" value="UniProtKB-UniRule"/>
</dbReference>
<feature type="domain" description="Thiamine pyrophosphate enzyme N-terminal TPP-binding" evidence="9">
    <location>
        <begin position="16"/>
        <end position="126"/>
    </location>
</feature>
<dbReference type="UniPathway" id="UPA01057">
    <property type="reaction ID" value="UER00164"/>
</dbReference>